<evidence type="ECO:0000313" key="5">
    <source>
        <dbReference type="Proteomes" id="UP000007266"/>
    </source>
</evidence>
<sequence>MGGGAILDLGVYMLQFQQYVFRGLRPINIAVNSHLNDQKTDESAGAIITYPDGKMAVVSTSARVSLPNEGTVVGTKGTIRMPDFWCPTQLITPEKTVAFFHKNSAGLAYQAEEARQCIKAGWMSNEFFLVLRRVAF</sequence>
<dbReference type="Pfam" id="PF22725">
    <property type="entry name" value="GFO_IDH_MocA_C3"/>
    <property type="match status" value="1"/>
</dbReference>
<evidence type="ECO:0000256" key="2">
    <source>
        <dbReference type="ARBA" id="ARBA00023002"/>
    </source>
</evidence>
<protein>
    <submittedName>
        <fullName evidence="4">Trans-1,2-dihydrobenzene-1,2-diol dehydrogenase-like Protein</fullName>
    </submittedName>
</protein>
<dbReference type="GO" id="GO:0016491">
    <property type="term" value="F:oxidoreductase activity"/>
    <property type="evidence" value="ECO:0007669"/>
    <property type="project" value="UniProtKB-KW"/>
</dbReference>
<feature type="domain" description="GFO/IDH/MocA-like oxidoreductase" evidence="3">
    <location>
        <begin position="2"/>
        <end position="80"/>
    </location>
</feature>
<accession>D6W765</accession>
<dbReference type="AlphaFoldDB" id="D6W765"/>
<keyword evidence="5" id="KW-1185">Reference proteome</keyword>
<gene>
    <name evidence="4" type="primary">AUGUSTUS-3.0.2_14231</name>
    <name evidence="4" type="ORF">TcasGA2_TC014231</name>
</gene>
<dbReference type="PhylomeDB" id="D6W765"/>
<dbReference type="eggNOG" id="KOG2741">
    <property type="taxonomic scope" value="Eukaryota"/>
</dbReference>
<dbReference type="Proteomes" id="UP000007266">
    <property type="component" value="Linkage group 1"/>
</dbReference>
<dbReference type="PANTHER" id="PTHR22604">
    <property type="entry name" value="OXIDOREDUCTASES"/>
    <property type="match status" value="1"/>
</dbReference>
<keyword evidence="2" id="KW-0560">Oxidoreductase</keyword>
<reference evidence="4 5" key="2">
    <citation type="journal article" date="2010" name="Nucleic Acids Res.">
        <title>BeetleBase in 2010: revisions to provide comprehensive genomic information for Tribolium castaneum.</title>
        <authorList>
            <person name="Kim H.S."/>
            <person name="Murphy T."/>
            <person name="Xia J."/>
            <person name="Caragea D."/>
            <person name="Park Y."/>
            <person name="Beeman R.W."/>
            <person name="Lorenzen M.D."/>
            <person name="Butcher S."/>
            <person name="Manak J.R."/>
            <person name="Brown S.J."/>
        </authorList>
    </citation>
    <scope>GENOME REANNOTATION</scope>
    <source>
        <strain evidence="4 5">Georgia GA2</strain>
    </source>
</reference>
<dbReference type="OMA" id="ERKYEHV"/>
<dbReference type="SUPFAM" id="SSF55347">
    <property type="entry name" value="Glyceraldehyde-3-phosphate dehydrogenase-like, C-terminal domain"/>
    <property type="match status" value="1"/>
</dbReference>
<organism evidence="4 5">
    <name type="scientific">Tribolium castaneum</name>
    <name type="common">Red flour beetle</name>
    <dbReference type="NCBI Taxonomy" id="7070"/>
    <lineage>
        <taxon>Eukaryota</taxon>
        <taxon>Metazoa</taxon>
        <taxon>Ecdysozoa</taxon>
        <taxon>Arthropoda</taxon>
        <taxon>Hexapoda</taxon>
        <taxon>Insecta</taxon>
        <taxon>Pterygota</taxon>
        <taxon>Neoptera</taxon>
        <taxon>Endopterygota</taxon>
        <taxon>Coleoptera</taxon>
        <taxon>Polyphaga</taxon>
        <taxon>Cucujiformia</taxon>
        <taxon>Tenebrionidae</taxon>
        <taxon>Tenebrionidae incertae sedis</taxon>
        <taxon>Tribolium</taxon>
    </lineage>
</organism>
<reference evidence="4 5" key="1">
    <citation type="journal article" date="2008" name="Nature">
        <title>The genome of the model beetle and pest Tribolium castaneum.</title>
        <authorList>
            <consortium name="Tribolium Genome Sequencing Consortium"/>
            <person name="Richards S."/>
            <person name="Gibbs R.A."/>
            <person name="Weinstock G.M."/>
            <person name="Brown S.J."/>
            <person name="Denell R."/>
            <person name="Beeman R.W."/>
            <person name="Gibbs R."/>
            <person name="Beeman R.W."/>
            <person name="Brown S.J."/>
            <person name="Bucher G."/>
            <person name="Friedrich M."/>
            <person name="Grimmelikhuijzen C.J."/>
            <person name="Klingler M."/>
            <person name="Lorenzen M."/>
            <person name="Richards S."/>
            <person name="Roth S."/>
            <person name="Schroder R."/>
            <person name="Tautz D."/>
            <person name="Zdobnov E.M."/>
            <person name="Muzny D."/>
            <person name="Gibbs R.A."/>
            <person name="Weinstock G.M."/>
            <person name="Attaway T."/>
            <person name="Bell S."/>
            <person name="Buhay C.J."/>
            <person name="Chandrabose M.N."/>
            <person name="Chavez D."/>
            <person name="Clerk-Blankenburg K.P."/>
            <person name="Cree A."/>
            <person name="Dao M."/>
            <person name="Davis C."/>
            <person name="Chacko J."/>
            <person name="Dinh H."/>
            <person name="Dugan-Rocha S."/>
            <person name="Fowler G."/>
            <person name="Garner T.T."/>
            <person name="Garnes J."/>
            <person name="Gnirke A."/>
            <person name="Hawes A."/>
            <person name="Hernandez J."/>
            <person name="Hines S."/>
            <person name="Holder M."/>
            <person name="Hume J."/>
            <person name="Jhangiani S.N."/>
            <person name="Joshi V."/>
            <person name="Khan Z.M."/>
            <person name="Jackson L."/>
            <person name="Kovar C."/>
            <person name="Kowis A."/>
            <person name="Lee S."/>
            <person name="Lewis L.R."/>
            <person name="Margolis J."/>
            <person name="Morgan M."/>
            <person name="Nazareth L.V."/>
            <person name="Nguyen N."/>
            <person name="Okwuonu G."/>
            <person name="Parker D."/>
            <person name="Richards S."/>
            <person name="Ruiz S.J."/>
            <person name="Santibanez J."/>
            <person name="Savard J."/>
            <person name="Scherer S.E."/>
            <person name="Schneider B."/>
            <person name="Sodergren E."/>
            <person name="Tautz D."/>
            <person name="Vattahil S."/>
            <person name="Villasana D."/>
            <person name="White C.S."/>
            <person name="Wright R."/>
            <person name="Park Y."/>
            <person name="Beeman R.W."/>
            <person name="Lord J."/>
            <person name="Oppert B."/>
            <person name="Lorenzen M."/>
            <person name="Brown S."/>
            <person name="Wang L."/>
            <person name="Savard J."/>
            <person name="Tautz D."/>
            <person name="Richards S."/>
            <person name="Weinstock G."/>
            <person name="Gibbs R.A."/>
            <person name="Liu Y."/>
            <person name="Worley K."/>
            <person name="Weinstock G."/>
            <person name="Elsik C.G."/>
            <person name="Reese J.T."/>
            <person name="Elhaik E."/>
            <person name="Landan G."/>
            <person name="Graur D."/>
            <person name="Arensburger P."/>
            <person name="Atkinson P."/>
            <person name="Beeman R.W."/>
            <person name="Beidler J."/>
            <person name="Brown S.J."/>
            <person name="Demuth J.P."/>
            <person name="Drury D.W."/>
            <person name="Du Y.Z."/>
            <person name="Fujiwara H."/>
            <person name="Lorenzen M."/>
            <person name="Maselli V."/>
            <person name="Osanai M."/>
            <person name="Park Y."/>
            <person name="Robertson H.M."/>
            <person name="Tu Z."/>
            <person name="Wang J.J."/>
            <person name="Wang S."/>
            <person name="Richards S."/>
            <person name="Song H."/>
            <person name="Zhang L."/>
            <person name="Sodergren E."/>
            <person name="Werner D."/>
            <person name="Stanke M."/>
            <person name="Morgenstern B."/>
            <person name="Solovyev V."/>
            <person name="Kosarev P."/>
            <person name="Brown G."/>
            <person name="Chen H.C."/>
            <person name="Ermolaeva O."/>
            <person name="Hlavina W."/>
            <person name="Kapustin Y."/>
            <person name="Kiryutin B."/>
            <person name="Kitts P."/>
            <person name="Maglott D."/>
            <person name="Pruitt K."/>
            <person name="Sapojnikov V."/>
            <person name="Souvorov A."/>
            <person name="Mackey A.J."/>
            <person name="Waterhouse R.M."/>
            <person name="Wyder S."/>
            <person name="Zdobnov E.M."/>
            <person name="Zdobnov E.M."/>
            <person name="Wyder S."/>
            <person name="Kriventseva E.V."/>
            <person name="Kadowaki T."/>
            <person name="Bork P."/>
            <person name="Aranda M."/>
            <person name="Bao R."/>
            <person name="Beermann A."/>
            <person name="Berns N."/>
            <person name="Bolognesi R."/>
            <person name="Bonneton F."/>
            <person name="Bopp D."/>
            <person name="Brown S.J."/>
            <person name="Bucher G."/>
            <person name="Butts T."/>
            <person name="Chaumot A."/>
            <person name="Denell R.E."/>
            <person name="Ferrier D.E."/>
            <person name="Friedrich M."/>
            <person name="Gordon C.M."/>
            <person name="Jindra M."/>
            <person name="Klingler M."/>
            <person name="Lan Q."/>
            <person name="Lattorff H.M."/>
            <person name="Laudet V."/>
            <person name="von Levetsow C."/>
            <person name="Liu Z."/>
            <person name="Lutz R."/>
            <person name="Lynch J.A."/>
            <person name="da Fonseca R.N."/>
            <person name="Posnien N."/>
            <person name="Reuter R."/>
            <person name="Roth S."/>
            <person name="Savard J."/>
            <person name="Schinko J.B."/>
            <person name="Schmitt C."/>
            <person name="Schoppmeier M."/>
            <person name="Schroder R."/>
            <person name="Shippy T.D."/>
            <person name="Simonnet F."/>
            <person name="Marques-Souza H."/>
            <person name="Tautz D."/>
            <person name="Tomoyasu Y."/>
            <person name="Trauner J."/>
            <person name="Van der Zee M."/>
            <person name="Vervoort M."/>
            <person name="Wittkopp N."/>
            <person name="Wimmer E.A."/>
            <person name="Yang X."/>
            <person name="Jones A.K."/>
            <person name="Sattelle D.B."/>
            <person name="Ebert P.R."/>
            <person name="Nelson D."/>
            <person name="Scott J.G."/>
            <person name="Beeman R.W."/>
            <person name="Muthukrishnan S."/>
            <person name="Kramer K.J."/>
            <person name="Arakane Y."/>
            <person name="Beeman R.W."/>
            <person name="Zhu Q."/>
            <person name="Hogenkamp D."/>
            <person name="Dixit R."/>
            <person name="Oppert B."/>
            <person name="Jiang H."/>
            <person name="Zou Z."/>
            <person name="Marshall J."/>
            <person name="Elpidina E."/>
            <person name="Vinokurov K."/>
            <person name="Oppert C."/>
            <person name="Zou Z."/>
            <person name="Evans J."/>
            <person name="Lu Z."/>
            <person name="Zhao P."/>
            <person name="Sumathipala N."/>
            <person name="Altincicek B."/>
            <person name="Vilcinskas A."/>
            <person name="Williams M."/>
            <person name="Hultmark D."/>
            <person name="Hetru C."/>
            <person name="Jiang H."/>
            <person name="Grimmelikhuijzen C.J."/>
            <person name="Hauser F."/>
            <person name="Cazzamali G."/>
            <person name="Williamson M."/>
            <person name="Park Y."/>
            <person name="Li B."/>
            <person name="Tanaka Y."/>
            <person name="Predel R."/>
            <person name="Neupert S."/>
            <person name="Schachtner J."/>
            <person name="Verleyen P."/>
            <person name="Raible F."/>
            <person name="Bork P."/>
            <person name="Friedrich M."/>
            <person name="Walden K.K."/>
            <person name="Robertson H.M."/>
            <person name="Angeli S."/>
            <person name="Foret S."/>
            <person name="Bucher G."/>
            <person name="Schuetz S."/>
            <person name="Maleszka R."/>
            <person name="Wimmer E.A."/>
            <person name="Beeman R.W."/>
            <person name="Lorenzen M."/>
            <person name="Tomoyasu Y."/>
            <person name="Miller S.C."/>
            <person name="Grossmann D."/>
            <person name="Bucher G."/>
        </authorList>
    </citation>
    <scope>NUCLEOTIDE SEQUENCE [LARGE SCALE GENOMIC DNA]</scope>
    <source>
        <strain evidence="4 5">Georgia GA2</strain>
    </source>
</reference>
<dbReference type="STRING" id="7070.D6W765"/>
<dbReference type="InterPro" id="IPR050984">
    <property type="entry name" value="Gfo/Idh/MocA_domain"/>
</dbReference>
<dbReference type="PANTHER" id="PTHR22604:SF105">
    <property type="entry name" value="TRANS-1,2-DIHYDROBENZENE-1,2-DIOL DEHYDROGENASE"/>
    <property type="match status" value="1"/>
</dbReference>
<dbReference type="Gene3D" id="3.30.360.10">
    <property type="entry name" value="Dihydrodipicolinate Reductase, domain 2"/>
    <property type="match status" value="1"/>
</dbReference>
<dbReference type="InterPro" id="IPR055170">
    <property type="entry name" value="GFO_IDH_MocA-like_dom"/>
</dbReference>
<proteinExistence type="inferred from homology"/>
<name>D6W765_TRICA</name>
<dbReference type="InParanoid" id="D6W765"/>
<evidence type="ECO:0000313" key="4">
    <source>
        <dbReference type="EMBL" id="EFA11517.1"/>
    </source>
</evidence>
<dbReference type="EMBL" id="KQ971307">
    <property type="protein sequence ID" value="EFA11517.1"/>
    <property type="molecule type" value="Genomic_DNA"/>
</dbReference>
<evidence type="ECO:0000259" key="3">
    <source>
        <dbReference type="Pfam" id="PF22725"/>
    </source>
</evidence>
<comment type="similarity">
    <text evidence="1">Belongs to the Gfo/Idh/MocA family.</text>
</comment>
<evidence type="ECO:0000256" key="1">
    <source>
        <dbReference type="ARBA" id="ARBA00010928"/>
    </source>
</evidence>
<dbReference type="HOGENOM" id="CLU_137016_0_0_1"/>